<dbReference type="AlphaFoldDB" id="A0A4U0V6W9"/>
<dbReference type="PANTHER" id="PTHR45957">
    <property type="entry name" value="ANAPHASE-PROMOTING COMPLEX SUBUNIT 2"/>
    <property type="match status" value="1"/>
</dbReference>
<dbReference type="GO" id="GO:0007091">
    <property type="term" value="P:metaphase/anaphase transition of mitotic cell cycle"/>
    <property type="evidence" value="ECO:0007669"/>
    <property type="project" value="TreeGrafter"/>
</dbReference>
<accession>A0A4U0V6W9</accession>
<dbReference type="Gene3D" id="3.30.230.130">
    <property type="entry name" value="Cullin, Chain C, Domain 2"/>
    <property type="match status" value="1"/>
</dbReference>
<sequence>MAATAFRTHHLSRQDRIIASVFPPPNFTTPTPETTPNIGLLASPGRPFGGFNVTLPVVDDAIRFNRAWSTVTRFLSLPIHGAFEKERQHVSPDIEDAMYQLCQHPRVRDDLLAWYANETGVHFSKYVLPKLSSWELPVPRSEAHSLLAKTIGLLGEAQEYYLREPSALLEKTSDPSRDAAYQDFQIRTIEGLHVRVRQSLPLPRLQDTMASLFYQQMKDSLRENGNPELCLNRKECQCSLDVELLLLVQLHETGLGGALGERAFAQAVHSILKKAAIERRCFQVDWSEQTTVMPMLRSWIETYVTPFVNRSLAALTGNCAPKMSEMDAARFASIAVANLGRRRTAAIFDYVKSWPASTSAFLDIQEYLACMPHDKVHVCDSFIKQAKTRLLHAGASTTEILSIYANVIHSFRLLDARGVLLEKVAHPLRSYLRGRDDTVAIIAASFLADVGPDGHLINADSEEVCADISNEVANSALNAMDNEHKTLRYDDMNWVPDPIDAGPDFKASKSEDVLAYVLGLFDPEDFIKEVTTVLAQHLLQASDPEYVKEIRLVELFKSRLDATKLQAAEVMLKDVHDSVNLNKRINPAKGAHTEPPTPREIQAGIPDEGTTLQSLYTRYQGRIKPAQFHAALKLVAIKRQDLYFAKRTRLPPETPRTPIPAATTSNDRLDFRVQVLSSFFWPQMRANDFALPSDFQEREQGFRQAFARLRNQRKLHFRHALARVDMKLELEDRTIEEKDVPVWRASVINALAAPDWEADHDDSSETTAERLMSHLEMDEELVLDALAFWAAERIIYQPLPNSGHYAILERLDMDVPTPHPTSTHPTESQQRHKSQQHQDATAGPAMLSSALITSQTSLLHDNAPMFQAFIANMLRNGAAKEVGGMMGITGMLRMVLPAFTFGEAETAWLLEGMEGRGEVRRSGEAWSVV</sequence>
<feature type="domain" description="Cullin family profile" evidence="3">
    <location>
        <begin position="511"/>
        <end position="790"/>
    </location>
</feature>
<evidence type="ECO:0000313" key="4">
    <source>
        <dbReference type="EMBL" id="TKA43555.1"/>
    </source>
</evidence>
<evidence type="ECO:0000313" key="5">
    <source>
        <dbReference type="Proteomes" id="UP000310066"/>
    </source>
</evidence>
<comment type="caution">
    <text evidence="4">The sequence shown here is derived from an EMBL/GenBank/DDBJ whole genome shotgun (WGS) entry which is preliminary data.</text>
</comment>
<dbReference type="InterPro" id="IPR057975">
    <property type="entry name" value="TPR_ANAPC2"/>
</dbReference>
<dbReference type="InterPro" id="IPR036317">
    <property type="entry name" value="Cullin_homology_sf"/>
</dbReference>
<dbReference type="PANTHER" id="PTHR45957:SF1">
    <property type="entry name" value="ANAPHASE-PROMOTING COMPLEX SUBUNIT 2"/>
    <property type="match status" value="1"/>
</dbReference>
<dbReference type="EMBL" id="NAJP01000018">
    <property type="protein sequence ID" value="TKA43555.1"/>
    <property type="molecule type" value="Genomic_DNA"/>
</dbReference>
<dbReference type="Proteomes" id="UP000310066">
    <property type="component" value="Unassembled WGS sequence"/>
</dbReference>
<dbReference type="GO" id="GO:0005680">
    <property type="term" value="C:anaphase-promoting complex"/>
    <property type="evidence" value="ECO:0007669"/>
    <property type="project" value="TreeGrafter"/>
</dbReference>
<evidence type="ECO:0000256" key="1">
    <source>
        <dbReference type="PROSITE-ProRule" id="PRU00330"/>
    </source>
</evidence>
<gene>
    <name evidence="4" type="ORF">B0A54_05337</name>
</gene>
<evidence type="ECO:0000256" key="2">
    <source>
        <dbReference type="SAM" id="MobiDB-lite"/>
    </source>
</evidence>
<dbReference type="GO" id="GO:0006511">
    <property type="term" value="P:ubiquitin-dependent protein catabolic process"/>
    <property type="evidence" value="ECO:0007669"/>
    <property type="project" value="InterPro"/>
</dbReference>
<evidence type="ECO:0000259" key="3">
    <source>
        <dbReference type="PROSITE" id="PS50069"/>
    </source>
</evidence>
<dbReference type="InterPro" id="IPR044554">
    <property type="entry name" value="ANAPC2"/>
</dbReference>
<dbReference type="Pfam" id="PF25773">
    <property type="entry name" value="TPR_ANAPC2"/>
    <property type="match status" value="1"/>
</dbReference>
<dbReference type="GO" id="GO:0031625">
    <property type="term" value="F:ubiquitin protein ligase binding"/>
    <property type="evidence" value="ECO:0007669"/>
    <property type="project" value="InterPro"/>
</dbReference>
<dbReference type="PROSITE" id="PS50069">
    <property type="entry name" value="CULLIN_2"/>
    <property type="match status" value="1"/>
</dbReference>
<dbReference type="InterPro" id="IPR016158">
    <property type="entry name" value="Cullin_homology"/>
</dbReference>
<name>A0A4U0V6W9_9PEZI</name>
<reference evidence="4 5" key="1">
    <citation type="submission" date="2017-03" db="EMBL/GenBank/DDBJ databases">
        <title>Genomes of endolithic fungi from Antarctica.</title>
        <authorList>
            <person name="Coleine C."/>
            <person name="Masonjones S."/>
            <person name="Stajich J.E."/>
        </authorList>
    </citation>
    <scope>NUCLEOTIDE SEQUENCE [LARGE SCALE GENOMIC DNA]</scope>
    <source>
        <strain evidence="4 5">CCFEE 5311</strain>
    </source>
</reference>
<dbReference type="SUPFAM" id="SSF75632">
    <property type="entry name" value="Cullin homology domain"/>
    <property type="match status" value="1"/>
</dbReference>
<organism evidence="4 5">
    <name type="scientific">Friedmanniomyces endolithicus</name>
    <dbReference type="NCBI Taxonomy" id="329885"/>
    <lineage>
        <taxon>Eukaryota</taxon>
        <taxon>Fungi</taxon>
        <taxon>Dikarya</taxon>
        <taxon>Ascomycota</taxon>
        <taxon>Pezizomycotina</taxon>
        <taxon>Dothideomycetes</taxon>
        <taxon>Dothideomycetidae</taxon>
        <taxon>Mycosphaerellales</taxon>
        <taxon>Teratosphaeriaceae</taxon>
        <taxon>Friedmanniomyces</taxon>
    </lineage>
</organism>
<protein>
    <recommendedName>
        <fullName evidence="3">Cullin family profile domain-containing protein</fullName>
    </recommendedName>
</protein>
<dbReference type="STRING" id="329885.A0A4U0V6W9"/>
<dbReference type="OrthoDB" id="5581181at2759"/>
<feature type="region of interest" description="Disordered" evidence="2">
    <location>
        <begin position="814"/>
        <end position="843"/>
    </location>
</feature>
<proteinExistence type="inferred from homology"/>
<comment type="similarity">
    <text evidence="1">Belongs to the cullin family.</text>
</comment>
<dbReference type="GO" id="GO:0070979">
    <property type="term" value="P:protein K11-linked ubiquitination"/>
    <property type="evidence" value="ECO:0007669"/>
    <property type="project" value="TreeGrafter"/>
</dbReference>
<feature type="region of interest" description="Disordered" evidence="2">
    <location>
        <begin position="586"/>
        <end position="605"/>
    </location>
</feature>